<dbReference type="CDD" id="cd06261">
    <property type="entry name" value="TM_PBP2"/>
    <property type="match status" value="2"/>
</dbReference>
<feature type="transmembrane region" description="Helical" evidence="5">
    <location>
        <begin position="524"/>
        <end position="548"/>
    </location>
</feature>
<evidence type="ECO:0000256" key="2">
    <source>
        <dbReference type="ARBA" id="ARBA00022692"/>
    </source>
</evidence>
<feature type="transmembrane region" description="Helical" evidence="5">
    <location>
        <begin position="477"/>
        <end position="504"/>
    </location>
</feature>
<evidence type="ECO:0000256" key="1">
    <source>
        <dbReference type="ARBA" id="ARBA00004651"/>
    </source>
</evidence>
<dbReference type="SUPFAM" id="SSF161098">
    <property type="entry name" value="MetI-like"/>
    <property type="match status" value="2"/>
</dbReference>
<feature type="transmembrane region" description="Helical" evidence="5">
    <location>
        <begin position="248"/>
        <end position="267"/>
    </location>
</feature>
<dbReference type="PANTHER" id="PTHR43496">
    <property type="entry name" value="PROTEIN LPLB"/>
    <property type="match status" value="1"/>
</dbReference>
<feature type="transmembrane region" description="Helical" evidence="5">
    <location>
        <begin position="300"/>
        <end position="326"/>
    </location>
</feature>
<dbReference type="OrthoDB" id="7056428at2"/>
<name>A0A1Y0IEW3_9GAMM</name>
<dbReference type="NCBIfam" id="TIGR03262">
    <property type="entry name" value="PhnU2"/>
    <property type="match status" value="1"/>
</dbReference>
<feature type="transmembrane region" description="Helical" evidence="5">
    <location>
        <begin position="421"/>
        <end position="439"/>
    </location>
</feature>
<dbReference type="EMBL" id="CP021425">
    <property type="protein sequence ID" value="ARU58015.1"/>
    <property type="molecule type" value="Genomic_DNA"/>
</dbReference>
<evidence type="ECO:0000256" key="3">
    <source>
        <dbReference type="ARBA" id="ARBA00022989"/>
    </source>
</evidence>
<sequence length="562" mass="62000">MRVSGIADTPSQGFSWLKHNPLPWLIILLLTSTVVLPLFSLLGKSVENHDGDFIGLSNFITYFQSEGLVNSIAHSLLMGVVVTALVITLAFTYAYCLTHTKVPGKSLFRFLAMLPLLAPSLLPAIALVYLFGNQGIFKSWLFGETIYGPIGIIIGSVFWIFPHAFMIIYTALRQSDSRLYESARSLKASPIRTFFSVTIPNAKYGLISAALVSFTLVITDFGVPKVIGGQYNMLATDIYKQVVGQQNFQMGAVVSVVLLLPVILSFMTERYVQRRQTASVSSQSKPLEPKRHWPTDLKALMLLLPILGSVLLIIGMAVYGSFITYWPYNLDLSLNNYQFDLMDGGGWEAYYNSLQMAFWVALLGTSIVWVNAFLCEKTTMPALAVQIIKAVALVPMAVPGMVLGLSYIFFFNSPDNPLNSIYGTMMILVVCTVVHFYTVSHLTLMTALKQLDPELDRAAVSLKIGPVKRFFTLTSPLCLPAIADVFVYFFINAMTTVSAVVFLYSSKTMLASVAVMNMDDAGDLAPAAAMAVLIMVTCLGVKVVHWLFSGPLLRRLQPWRVS</sequence>
<evidence type="ECO:0000256" key="4">
    <source>
        <dbReference type="ARBA" id="ARBA00023136"/>
    </source>
</evidence>
<feature type="transmembrane region" description="Helical" evidence="5">
    <location>
        <begin position="387"/>
        <end position="409"/>
    </location>
</feature>
<keyword evidence="8" id="KW-1185">Reference proteome</keyword>
<dbReference type="GO" id="GO:0055085">
    <property type="term" value="P:transmembrane transport"/>
    <property type="evidence" value="ECO:0007669"/>
    <property type="project" value="InterPro"/>
</dbReference>
<evidence type="ECO:0000313" key="7">
    <source>
        <dbReference type="EMBL" id="ARU58015.1"/>
    </source>
</evidence>
<keyword evidence="4 5" id="KW-0472">Membrane</keyword>
<dbReference type="PROSITE" id="PS50928">
    <property type="entry name" value="ABC_TM1"/>
    <property type="match status" value="2"/>
</dbReference>
<protein>
    <submittedName>
        <fullName evidence="7">Fe3+ ABC transporter permease</fullName>
    </submittedName>
</protein>
<dbReference type="Proteomes" id="UP000196027">
    <property type="component" value="Chromosome"/>
</dbReference>
<dbReference type="InterPro" id="IPR035906">
    <property type="entry name" value="MetI-like_sf"/>
</dbReference>
<organism evidence="7 8">
    <name type="scientific">Oleiphilus messinensis</name>
    <dbReference type="NCBI Taxonomy" id="141451"/>
    <lineage>
        <taxon>Bacteria</taxon>
        <taxon>Pseudomonadati</taxon>
        <taxon>Pseudomonadota</taxon>
        <taxon>Gammaproteobacteria</taxon>
        <taxon>Oceanospirillales</taxon>
        <taxon>Oleiphilaceae</taxon>
        <taxon>Oleiphilus</taxon>
    </lineage>
</organism>
<keyword evidence="3 5" id="KW-1133">Transmembrane helix</keyword>
<feature type="domain" description="ABC transmembrane type-1" evidence="6">
    <location>
        <begin position="72"/>
        <end position="269"/>
    </location>
</feature>
<evidence type="ECO:0000313" key="8">
    <source>
        <dbReference type="Proteomes" id="UP000196027"/>
    </source>
</evidence>
<accession>A0A1Y0IEW3</accession>
<dbReference type="PANTHER" id="PTHR43496:SF1">
    <property type="entry name" value="POLYGALACTURONAN_RHAMNOGALACTURONAN TRANSPORT SYSTEM PERMEASE PROTEIN YTEP"/>
    <property type="match status" value="1"/>
</dbReference>
<feature type="transmembrane region" description="Helical" evidence="5">
    <location>
        <begin position="193"/>
        <end position="218"/>
    </location>
</feature>
<proteinExistence type="inferred from homology"/>
<evidence type="ECO:0000259" key="6">
    <source>
        <dbReference type="PROSITE" id="PS50928"/>
    </source>
</evidence>
<feature type="transmembrane region" description="Helical" evidence="5">
    <location>
        <begin position="72"/>
        <end position="95"/>
    </location>
</feature>
<dbReference type="AlphaFoldDB" id="A0A1Y0IEW3"/>
<feature type="transmembrane region" description="Helical" evidence="5">
    <location>
        <begin position="356"/>
        <end position="375"/>
    </location>
</feature>
<keyword evidence="5" id="KW-0813">Transport</keyword>
<evidence type="ECO:0000256" key="5">
    <source>
        <dbReference type="RuleBase" id="RU363032"/>
    </source>
</evidence>
<dbReference type="Gene3D" id="1.10.3720.10">
    <property type="entry name" value="MetI-like"/>
    <property type="match status" value="2"/>
</dbReference>
<feature type="domain" description="ABC transmembrane type-1" evidence="6">
    <location>
        <begin position="350"/>
        <end position="545"/>
    </location>
</feature>
<dbReference type="Pfam" id="PF00528">
    <property type="entry name" value="BPD_transp_1"/>
    <property type="match status" value="2"/>
</dbReference>
<feature type="transmembrane region" description="Helical" evidence="5">
    <location>
        <begin position="150"/>
        <end position="172"/>
    </location>
</feature>
<comment type="subcellular location">
    <subcellularLocation>
        <location evidence="1 5">Cell membrane</location>
        <topology evidence="1 5">Multi-pass membrane protein</topology>
    </subcellularLocation>
</comment>
<keyword evidence="2 5" id="KW-0812">Transmembrane</keyword>
<comment type="similarity">
    <text evidence="5">Belongs to the binding-protein-dependent transport system permease family.</text>
</comment>
<dbReference type="RefSeq" id="WP_087462841.1">
    <property type="nucleotide sequence ID" value="NZ_CP021425.1"/>
</dbReference>
<feature type="transmembrane region" description="Helical" evidence="5">
    <location>
        <begin position="107"/>
        <end position="130"/>
    </location>
</feature>
<dbReference type="GO" id="GO:0005886">
    <property type="term" value="C:plasma membrane"/>
    <property type="evidence" value="ECO:0007669"/>
    <property type="project" value="UniProtKB-SubCell"/>
</dbReference>
<dbReference type="KEGG" id="ome:OLMES_3996"/>
<feature type="transmembrane region" description="Helical" evidence="5">
    <location>
        <begin position="21"/>
        <end position="42"/>
    </location>
</feature>
<dbReference type="InterPro" id="IPR017664">
    <property type="entry name" value="AminoethylPonate_ABC_perm-1"/>
</dbReference>
<reference evidence="7 8" key="1">
    <citation type="submission" date="2017-05" db="EMBL/GenBank/DDBJ databases">
        <title>Genomic insights into alkan degradation activity of Oleiphilus messinensis.</title>
        <authorList>
            <person name="Kozyavkin S.A."/>
            <person name="Slesarev A.I."/>
            <person name="Golyshin P.N."/>
            <person name="Korzhenkov A."/>
            <person name="Golyshina O.N."/>
            <person name="Toshchakov S.V."/>
        </authorList>
    </citation>
    <scope>NUCLEOTIDE SEQUENCE [LARGE SCALE GENOMIC DNA]</scope>
    <source>
        <strain evidence="7 8">ME102</strain>
    </source>
</reference>
<dbReference type="InterPro" id="IPR000515">
    <property type="entry name" value="MetI-like"/>
</dbReference>
<gene>
    <name evidence="7" type="ORF">OLMES_3996</name>
</gene>